<dbReference type="GO" id="GO:0003723">
    <property type="term" value="F:RNA binding"/>
    <property type="evidence" value="ECO:0007669"/>
    <property type="project" value="InterPro"/>
</dbReference>
<protein>
    <submittedName>
        <fullName evidence="4">RNA-dependent RNA polymerase</fullName>
    </submittedName>
</protein>
<keyword evidence="1" id="KW-0808">Transferase</keyword>
<name>A0A514CZN4_9VIRU</name>
<feature type="domain" description="RNA-dependent RNA polymerase alsuviricetes" evidence="3">
    <location>
        <begin position="67"/>
        <end position="438"/>
    </location>
</feature>
<evidence type="ECO:0000256" key="2">
    <source>
        <dbReference type="ARBA" id="ARBA00022695"/>
    </source>
</evidence>
<evidence type="ECO:0000313" key="4">
    <source>
        <dbReference type="EMBL" id="QDH86813.1"/>
    </source>
</evidence>
<accession>A0A514CZN4</accession>
<dbReference type="GO" id="GO:0006351">
    <property type="term" value="P:DNA-templated transcription"/>
    <property type="evidence" value="ECO:0007669"/>
    <property type="project" value="InterPro"/>
</dbReference>
<keyword evidence="4" id="KW-0696">RNA-directed RNA polymerase</keyword>
<gene>
    <name evidence="4" type="ORF">H3BulkLitter163655_000002</name>
</gene>
<evidence type="ECO:0000259" key="3">
    <source>
        <dbReference type="Pfam" id="PF00978"/>
    </source>
</evidence>
<proteinExistence type="predicted"/>
<reference evidence="4" key="1">
    <citation type="submission" date="2019-05" db="EMBL/GenBank/DDBJ databases">
        <title>Metatranscriptomic reconstruction reveals RNA viruses with the potential to shape carbon cycling in soil.</title>
        <authorList>
            <person name="Starr E.P."/>
            <person name="Nuccio E."/>
            <person name="Pett-Ridge J."/>
            <person name="Banfield J.F."/>
            <person name="Firestone M.K."/>
        </authorList>
    </citation>
    <scope>NUCLEOTIDE SEQUENCE</scope>
    <source>
        <strain evidence="4">H3_Bulk_Litter_16_3655</strain>
    </source>
</reference>
<dbReference type="InterPro" id="IPR001788">
    <property type="entry name" value="RNA-dep_RNA_pol_alsuvir"/>
</dbReference>
<dbReference type="Pfam" id="PF00978">
    <property type="entry name" value="RdRP_2"/>
    <property type="match status" value="1"/>
</dbReference>
<keyword evidence="2" id="KW-0548">Nucleotidyltransferase</keyword>
<evidence type="ECO:0000256" key="1">
    <source>
        <dbReference type="ARBA" id="ARBA00022679"/>
    </source>
</evidence>
<sequence>MAEKRYARRERPLPDLVEATRDYGDHVYDNSGRLRLVPVRDFSPQVPFRLDEGPRLDVPVLAPVDQLGPVLSQQVPVVTGNDFESLMAAFNKRCNYYSDERVCPSIVKEARRLASLVFPKMEPYDWTEDIYTRWVSKFSIEKQSRMASALSRLHDVDFRTLNTKSLMVKGEVLLKRNDPSWAPRIIYVGSDEYNVLTGPLMDEFNKRLYCALDEFSDDFVESVIFAYTKSDVEVANALGGGERYVEGDFSSNDKSQKSDVHEIFAHWLKCSGAPSWFVKFYVHNSKRFKVVSYEYGVSAEIENQLATGGTDTTGRNTVWNLCQWWSYVKKKKYRKTRVAILGDDLAGSVPEKFDLESWESHCAAAGMKLKAKHRNFYCDLTFLSRFFVPLGTENCMVPLIGKALMRFNARANRNTAVSDEVYMCGKALSYAYEFRHVAYMRDAFLQRARSTGVSFDDVDVSELTWFAKQNVSGIDDVLAKITNESVVLSDDQFLEVIMAKYDIGLYDMDELRDRLILDSAVVTFEDQRYYAFEHEVA</sequence>
<dbReference type="InterPro" id="IPR043502">
    <property type="entry name" value="DNA/RNA_pol_sf"/>
</dbReference>
<organism evidence="4">
    <name type="scientific">Riboviria sp</name>
    <dbReference type="NCBI Taxonomy" id="2585031"/>
    <lineage>
        <taxon>Viruses</taxon>
        <taxon>Riboviria</taxon>
    </lineage>
</organism>
<dbReference type="GO" id="GO:0003968">
    <property type="term" value="F:RNA-directed RNA polymerase activity"/>
    <property type="evidence" value="ECO:0007669"/>
    <property type="project" value="UniProtKB-KW"/>
</dbReference>
<dbReference type="SUPFAM" id="SSF56672">
    <property type="entry name" value="DNA/RNA polymerases"/>
    <property type="match status" value="1"/>
</dbReference>
<dbReference type="EMBL" id="MN032949">
    <property type="protein sequence ID" value="QDH86813.1"/>
    <property type="molecule type" value="Genomic_DNA"/>
</dbReference>